<evidence type="ECO:0000256" key="8">
    <source>
        <dbReference type="ARBA" id="ARBA00023136"/>
    </source>
</evidence>
<dbReference type="Gene3D" id="1.20.5.3310">
    <property type="match status" value="1"/>
</dbReference>
<dbReference type="Pfam" id="PF02416">
    <property type="entry name" value="TatA_B_E"/>
    <property type="match status" value="1"/>
</dbReference>
<comment type="subcellular location">
    <subcellularLocation>
        <location evidence="1 9">Cell membrane</location>
        <topology evidence="1 9">Single-pass membrane protein</topology>
    </subcellularLocation>
</comment>
<evidence type="ECO:0000313" key="11">
    <source>
        <dbReference type="Proteomes" id="UP000199503"/>
    </source>
</evidence>
<evidence type="ECO:0000256" key="6">
    <source>
        <dbReference type="ARBA" id="ARBA00022989"/>
    </source>
</evidence>
<evidence type="ECO:0000256" key="7">
    <source>
        <dbReference type="ARBA" id="ARBA00023010"/>
    </source>
</evidence>
<dbReference type="PANTHER" id="PTHR42982:SF8">
    <property type="entry name" value="SEC-INDEPENDENT PROTEIN TRANSLOCASE PROTEIN TATA"/>
    <property type="match status" value="1"/>
</dbReference>
<evidence type="ECO:0000313" key="10">
    <source>
        <dbReference type="EMBL" id="SER24113.1"/>
    </source>
</evidence>
<dbReference type="InterPro" id="IPR006312">
    <property type="entry name" value="TatA/E"/>
</dbReference>
<dbReference type="InterPro" id="IPR003369">
    <property type="entry name" value="TatA/B/E"/>
</dbReference>
<sequence>MSNLGATELLIIAAVILLLFGSKKLPEMARSLGRSAKILKAETSGSRYDEAPAAPEADDPRVARLQQQVDDLQQQLRAAQQTPKTTP</sequence>
<feature type="transmembrane region" description="Helical" evidence="9">
    <location>
        <begin position="6"/>
        <end position="22"/>
    </location>
</feature>
<dbReference type="NCBIfam" id="TIGR01411">
    <property type="entry name" value="tatAE"/>
    <property type="match status" value="1"/>
</dbReference>
<comment type="subunit">
    <text evidence="9">The Tat system comprises two distinct complexes: a TatABC complex, containing multiple copies of TatA, TatB and TatC subunits, and a separate TatA complex, containing only TatA subunits. Substrates initially bind to the TatABC complex, which probably triggers association of the separate TatA complex to form the active translocon.</text>
</comment>
<keyword evidence="8 9" id="KW-0472">Membrane</keyword>
<keyword evidence="6 9" id="KW-1133">Transmembrane helix</keyword>
<evidence type="ECO:0000256" key="5">
    <source>
        <dbReference type="ARBA" id="ARBA00022927"/>
    </source>
</evidence>
<keyword evidence="3 9" id="KW-1003">Cell membrane</keyword>
<dbReference type="NCBIfam" id="NF001854">
    <property type="entry name" value="PRK00575.1"/>
    <property type="match status" value="1"/>
</dbReference>
<keyword evidence="5 9" id="KW-0653">Protein transport</keyword>
<dbReference type="HAMAP" id="MF_00236">
    <property type="entry name" value="TatA_E"/>
    <property type="match status" value="1"/>
</dbReference>
<accession>A0A1H9MLT0</accession>
<comment type="similarity">
    <text evidence="9">Belongs to the TatA/E family.</text>
</comment>
<dbReference type="GO" id="GO:0033281">
    <property type="term" value="C:TAT protein transport complex"/>
    <property type="evidence" value="ECO:0007669"/>
    <property type="project" value="UniProtKB-UniRule"/>
</dbReference>
<evidence type="ECO:0000256" key="4">
    <source>
        <dbReference type="ARBA" id="ARBA00022692"/>
    </source>
</evidence>
<dbReference type="AlphaFoldDB" id="A0A1H9MLT0"/>
<protein>
    <recommendedName>
        <fullName evidence="9">Sec-independent protein translocase protein TatA</fullName>
    </recommendedName>
</protein>
<gene>
    <name evidence="9" type="primary">tatA</name>
    <name evidence="10" type="ORF">SAMN04488000_10782</name>
</gene>
<dbReference type="GO" id="GO:0043953">
    <property type="term" value="P:protein transport by the Tat complex"/>
    <property type="evidence" value="ECO:0007669"/>
    <property type="project" value="UniProtKB-UniRule"/>
</dbReference>
<organism evidence="10 11">
    <name type="scientific">Lentzea albida</name>
    <dbReference type="NCBI Taxonomy" id="65499"/>
    <lineage>
        <taxon>Bacteria</taxon>
        <taxon>Bacillati</taxon>
        <taxon>Actinomycetota</taxon>
        <taxon>Actinomycetes</taxon>
        <taxon>Pseudonocardiales</taxon>
        <taxon>Pseudonocardiaceae</taxon>
        <taxon>Lentzea</taxon>
    </lineage>
</organism>
<reference evidence="11" key="1">
    <citation type="submission" date="2016-10" db="EMBL/GenBank/DDBJ databases">
        <authorList>
            <person name="Varghese N."/>
            <person name="Submissions S."/>
        </authorList>
    </citation>
    <scope>NUCLEOTIDE SEQUENCE [LARGE SCALE GENOMIC DNA]</scope>
    <source>
        <strain evidence="11">DSM 44437</strain>
    </source>
</reference>
<dbReference type="PANTHER" id="PTHR42982">
    <property type="entry name" value="SEC-INDEPENDENT PROTEIN TRANSLOCASE PROTEIN TATA"/>
    <property type="match status" value="1"/>
</dbReference>
<evidence type="ECO:0000256" key="3">
    <source>
        <dbReference type="ARBA" id="ARBA00022475"/>
    </source>
</evidence>
<dbReference type="GO" id="GO:0008320">
    <property type="term" value="F:protein transmembrane transporter activity"/>
    <property type="evidence" value="ECO:0007669"/>
    <property type="project" value="UniProtKB-UniRule"/>
</dbReference>
<evidence type="ECO:0000256" key="9">
    <source>
        <dbReference type="HAMAP-Rule" id="MF_00236"/>
    </source>
</evidence>
<keyword evidence="2 9" id="KW-0813">Transport</keyword>
<name>A0A1H9MLT0_9PSEU</name>
<keyword evidence="4 9" id="KW-0812">Transmembrane</keyword>
<dbReference type="Proteomes" id="UP000199503">
    <property type="component" value="Unassembled WGS sequence"/>
</dbReference>
<dbReference type="STRING" id="65499.SAMN04488000_10782"/>
<comment type="function">
    <text evidence="9">Part of the twin-arginine translocation (Tat) system that transports large folded proteins containing a characteristic twin-arginine motif in their signal peptide across membranes. TatA could form the protein-conducting channel of the Tat system.</text>
</comment>
<proteinExistence type="inferred from homology"/>
<dbReference type="EMBL" id="FOFV01000007">
    <property type="protein sequence ID" value="SER24113.1"/>
    <property type="molecule type" value="Genomic_DNA"/>
</dbReference>
<keyword evidence="7 9" id="KW-0811">Translocation</keyword>
<keyword evidence="11" id="KW-1185">Reference proteome</keyword>
<evidence type="ECO:0000256" key="2">
    <source>
        <dbReference type="ARBA" id="ARBA00022448"/>
    </source>
</evidence>
<evidence type="ECO:0000256" key="1">
    <source>
        <dbReference type="ARBA" id="ARBA00004162"/>
    </source>
</evidence>
<dbReference type="RefSeq" id="WP_089917908.1">
    <property type="nucleotide sequence ID" value="NZ_FOFV01000007.1"/>
</dbReference>